<name>A0A4D5RFL7_IXOSC</name>
<keyword evidence="1" id="KW-0732">Signal</keyword>
<evidence type="ECO:0000313" key="2">
    <source>
        <dbReference type="EMBL" id="MOY35157.1"/>
    </source>
</evidence>
<reference evidence="2" key="1">
    <citation type="submission" date="2019-04" db="EMBL/GenBank/DDBJ databases">
        <title>An insight into the mialome of Ixodes scapularis.</title>
        <authorList>
            <person name="Ribeiro J.M."/>
            <person name="Mather T.N."/>
            <person name="Karim S."/>
        </authorList>
    </citation>
    <scope>NUCLEOTIDE SEQUENCE</scope>
</reference>
<proteinExistence type="predicted"/>
<dbReference type="AlphaFoldDB" id="A0A4D5RFL7"/>
<evidence type="ECO:0000256" key="1">
    <source>
        <dbReference type="SAM" id="SignalP"/>
    </source>
</evidence>
<dbReference type="EMBL" id="GHJT01001186">
    <property type="protein sequence ID" value="MOY35157.1"/>
    <property type="molecule type" value="Transcribed_RNA"/>
</dbReference>
<accession>A0A4D5RFL7</accession>
<feature type="signal peptide" evidence="1">
    <location>
        <begin position="1"/>
        <end position="20"/>
    </location>
</feature>
<organism evidence="2">
    <name type="scientific">Ixodes scapularis</name>
    <name type="common">Black-legged tick</name>
    <name type="synonym">Deer tick</name>
    <dbReference type="NCBI Taxonomy" id="6945"/>
    <lineage>
        <taxon>Eukaryota</taxon>
        <taxon>Metazoa</taxon>
        <taxon>Ecdysozoa</taxon>
        <taxon>Arthropoda</taxon>
        <taxon>Chelicerata</taxon>
        <taxon>Arachnida</taxon>
        <taxon>Acari</taxon>
        <taxon>Parasitiformes</taxon>
        <taxon>Ixodida</taxon>
        <taxon>Ixodoidea</taxon>
        <taxon>Ixodidae</taxon>
        <taxon>Ixodinae</taxon>
        <taxon>Ixodes</taxon>
    </lineage>
</organism>
<protein>
    <submittedName>
        <fullName evidence="2">Putative secreted protein</fullName>
    </submittedName>
</protein>
<sequence length="113" mass="12727">MVTLLTTILFQSLTTSTLWCVRVSGCIPLDRDWKGHHMKITFSVTRGYSFPKDAPLPSPFTRCTMTLSFILTQTHSTQTGSPLQILIPFILTRSFHLAPDQETAWAEDSHSSQ</sequence>
<feature type="chain" id="PRO_5020025463" evidence="1">
    <location>
        <begin position="21"/>
        <end position="113"/>
    </location>
</feature>